<comment type="caution">
    <text evidence="1">The sequence shown here is derived from an EMBL/GenBank/DDBJ whole genome shotgun (WGS) entry which is preliminary data.</text>
</comment>
<dbReference type="Proteomes" id="UP000248329">
    <property type="component" value="Unassembled WGS sequence"/>
</dbReference>
<sequence>MSNFLAIATVTAALRHTLSAAVGTDVPGAEVTTMRPDEPKKVEPHVNIYLYQVTPNAAWRNADIPTRRNDGGLVQRPQAALDLHYLLTFYGDEEKLEPQRLLGSVVRTLHTMPIITRQVIRDTITNPLFDFLAGSNLADEVELVKLTPTPLSTEELSKLWSVFFQTPYALSIAYQGTVVLIESEDAPQRALPVRERSLYVVPFRQPAIEQVVSQEGADIPIVSGSTLTITGRQLRGDVTQVRVGGVEVTPAPEQLTDTEISLPLPSGLQAGVQGVQVIHQMLMGKPPTPHQGVESNVAAFVLCPTITATVSNVTSYTVIDAAHNEVTLFAADVTVNVSPGVGEKQRVVLLLNEFDPPEDRPAHSYSFKAPQRDEDASLIVIHISDVAPGDYLVRVQVDGAESLLTVDTDQSSSMFNQYIEPKVTIS</sequence>
<proteinExistence type="predicted"/>
<reference evidence="1" key="1">
    <citation type="submission" date="2018-01" db="EMBL/GenBank/DDBJ databases">
        <authorList>
            <person name="Krukenberg V."/>
        </authorList>
    </citation>
    <scope>NUCLEOTIDE SEQUENCE</scope>
    <source>
        <strain evidence="1">E20ANME2</strain>
    </source>
</reference>
<evidence type="ECO:0000313" key="2">
    <source>
        <dbReference type="Proteomes" id="UP000248329"/>
    </source>
</evidence>
<gene>
    <name evidence="1" type="ORF">C4B59_12545</name>
</gene>
<protein>
    <submittedName>
        <fullName evidence="1">DUF4255 domain-containing protein</fullName>
    </submittedName>
</protein>
<evidence type="ECO:0000313" key="1">
    <source>
        <dbReference type="EMBL" id="PXF58912.1"/>
    </source>
</evidence>
<accession>A0AC61L0Q3</accession>
<organism evidence="1 2">
    <name type="scientific">Candidatus Methanogaster sp</name>
    <dbReference type="NCBI Taxonomy" id="3386292"/>
    <lineage>
        <taxon>Archaea</taxon>
        <taxon>Methanobacteriati</taxon>
        <taxon>Methanobacteriota</taxon>
        <taxon>Stenosarchaea group</taxon>
        <taxon>Methanomicrobia</taxon>
        <taxon>Methanosarcinales</taxon>
        <taxon>ANME-2 cluster</taxon>
        <taxon>Candidatus Methanogasteraceae</taxon>
        <taxon>Candidatus Methanogaster</taxon>
    </lineage>
</organism>
<name>A0AC61L0Q3_9EURY</name>
<dbReference type="EMBL" id="PQXF01000031">
    <property type="protein sequence ID" value="PXF58912.1"/>
    <property type="molecule type" value="Genomic_DNA"/>
</dbReference>